<keyword evidence="4 7" id="KW-0808">Transferase</keyword>
<keyword evidence="6" id="KW-0472">Membrane</keyword>
<evidence type="ECO:0000256" key="1">
    <source>
        <dbReference type="ARBA" id="ARBA00004202"/>
    </source>
</evidence>
<comment type="similarity">
    <text evidence="2">Belongs to the CDP-glycerol glycerophosphotransferase family.</text>
</comment>
<name>A0A1T4Z1X3_9ACTN</name>
<evidence type="ECO:0000313" key="8">
    <source>
        <dbReference type="Proteomes" id="UP000191040"/>
    </source>
</evidence>
<dbReference type="InterPro" id="IPR007554">
    <property type="entry name" value="Glycerophosphate_synth"/>
</dbReference>
<comment type="subcellular location">
    <subcellularLocation>
        <location evidence="1">Cell membrane</location>
        <topology evidence="1">Peripheral membrane protein</topology>
    </subcellularLocation>
</comment>
<keyword evidence="3" id="KW-1003">Cell membrane</keyword>
<dbReference type="PANTHER" id="PTHR37316:SF3">
    <property type="entry name" value="TEICHOIC ACID GLYCEROL-PHOSPHATE TRANSFERASE"/>
    <property type="match status" value="1"/>
</dbReference>
<dbReference type="RefSeq" id="WP_078699949.1">
    <property type="nucleotide sequence ID" value="NZ_LT796768.1"/>
</dbReference>
<sequence>MDLVRRIVQRLRGHGDAPSPPALAKRVRTAFRLDDQQWRSLVGEVAAGARAWTHAEWLDLPVRDRVALYAASGGDRATVERLAESRTVHGPSFLVDRGTLRIDLGDPVAVPDWLLAAQEHDLVARLSIEVAGSEPVYVAGTSFVSGLAFDPETDTVRVEAATNRGAIETTVTMRPDPVADAESGERWADQTGASWWATIDADRSEPITLTVTIESGGVVRTVEAVVPALAAAAPLHARATPAGVELDADGLDVHVTALSEAWGAGPSPLALDARVDRFGVAATIPAGRFAVTADQPLDLADPSVLTLPMAERAIDLVDLLVTPRGWSPGEAAVSLVVRNPIPVHDRGRRRQRLLLDEVREQAGPLRERTVAMCFGGTGAGDSVGPVARELVRRGIPVDWVVTDHSVTPPEGTRPVLLHSREWHEAFTHARYLVNNAEFPHYVRFREGQRYLQTWHGTPLKRIGRDIASPRLSAGYTAAMAREAAAWEALLAQNAFAAETLPRALGFAGPVLLEGYPRNDALAGDPGEALRRATREALGLGDERVVLYAPTWRDAARTEQGRRAFVSHLDAAAVHEQTGATVLLRSHSNAAANRGRISSQGVLDVTAHSDITALLAAADVLVTDYSSVMFDFAVTERPQVLLVPDVDQYRDDRGFYFDLQEAPPGPIVTSTEEVVEALAGAGETSEQARAFRERFAPLDDGAVTARVVDAWLGPQAPSSPSR</sequence>
<dbReference type="STRING" id="1736691.SAMN06295964_1922"/>
<evidence type="ECO:0000256" key="6">
    <source>
        <dbReference type="ARBA" id="ARBA00023136"/>
    </source>
</evidence>
<gene>
    <name evidence="7" type="ORF">SAMN06295964_1922</name>
</gene>
<protein>
    <submittedName>
        <fullName evidence="7">CDP-glycerol glycerophosphotransferase, TagB/SpsB family</fullName>
    </submittedName>
</protein>
<keyword evidence="5" id="KW-0777">Teichoic acid biosynthesis</keyword>
<dbReference type="AlphaFoldDB" id="A0A1T4Z1X3"/>
<dbReference type="Gene3D" id="3.40.50.12580">
    <property type="match status" value="1"/>
</dbReference>
<dbReference type="EMBL" id="LT796768">
    <property type="protein sequence ID" value="SKB07946.1"/>
    <property type="molecule type" value="Genomic_DNA"/>
</dbReference>
<reference evidence="8" key="1">
    <citation type="submission" date="2017-02" db="EMBL/GenBank/DDBJ databases">
        <authorList>
            <person name="Varghese N."/>
            <person name="Submissions S."/>
        </authorList>
    </citation>
    <scope>NUCLEOTIDE SEQUENCE [LARGE SCALE GENOMIC DNA]</scope>
    <source>
        <strain evidence="8">9H-4</strain>
    </source>
</reference>
<dbReference type="SUPFAM" id="SSF53756">
    <property type="entry name" value="UDP-Glycosyltransferase/glycogen phosphorylase"/>
    <property type="match status" value="1"/>
</dbReference>
<dbReference type="Pfam" id="PF04464">
    <property type="entry name" value="Glyphos_transf"/>
    <property type="match status" value="1"/>
</dbReference>
<dbReference type="OrthoDB" id="8549922at2"/>
<evidence type="ECO:0000256" key="2">
    <source>
        <dbReference type="ARBA" id="ARBA00010488"/>
    </source>
</evidence>
<proteinExistence type="inferred from homology"/>
<accession>A0A1T4Z1X3</accession>
<dbReference type="GO" id="GO:0047355">
    <property type="term" value="F:CDP-glycerol glycerophosphotransferase activity"/>
    <property type="evidence" value="ECO:0007669"/>
    <property type="project" value="InterPro"/>
</dbReference>
<evidence type="ECO:0000256" key="3">
    <source>
        <dbReference type="ARBA" id="ARBA00022475"/>
    </source>
</evidence>
<dbReference type="GO" id="GO:0005886">
    <property type="term" value="C:plasma membrane"/>
    <property type="evidence" value="ECO:0007669"/>
    <property type="project" value="UniProtKB-SubCell"/>
</dbReference>
<evidence type="ECO:0000313" key="7">
    <source>
        <dbReference type="EMBL" id="SKB07946.1"/>
    </source>
</evidence>
<dbReference type="Proteomes" id="UP000191040">
    <property type="component" value="Chromosome I"/>
</dbReference>
<evidence type="ECO:0000256" key="5">
    <source>
        <dbReference type="ARBA" id="ARBA00022944"/>
    </source>
</evidence>
<dbReference type="Gene3D" id="3.40.50.11820">
    <property type="match status" value="1"/>
</dbReference>
<dbReference type="PANTHER" id="PTHR37316">
    <property type="entry name" value="TEICHOIC ACID GLYCEROL-PHOSPHATE PRIMASE"/>
    <property type="match status" value="1"/>
</dbReference>
<keyword evidence="8" id="KW-1185">Reference proteome</keyword>
<organism evidence="7 8">
    <name type="scientific">Aeromicrobium choanae</name>
    <dbReference type="NCBI Taxonomy" id="1736691"/>
    <lineage>
        <taxon>Bacteria</taxon>
        <taxon>Bacillati</taxon>
        <taxon>Actinomycetota</taxon>
        <taxon>Actinomycetes</taxon>
        <taxon>Propionibacteriales</taxon>
        <taxon>Nocardioidaceae</taxon>
        <taxon>Aeromicrobium</taxon>
    </lineage>
</organism>
<dbReference type="InterPro" id="IPR051612">
    <property type="entry name" value="Teichoic_Acid_Biosynth"/>
</dbReference>
<evidence type="ECO:0000256" key="4">
    <source>
        <dbReference type="ARBA" id="ARBA00022679"/>
    </source>
</evidence>
<dbReference type="GO" id="GO:0019350">
    <property type="term" value="P:teichoic acid biosynthetic process"/>
    <property type="evidence" value="ECO:0007669"/>
    <property type="project" value="UniProtKB-KW"/>
</dbReference>
<dbReference type="InterPro" id="IPR043149">
    <property type="entry name" value="TagF_N"/>
</dbReference>
<dbReference type="InterPro" id="IPR043148">
    <property type="entry name" value="TagF_C"/>
</dbReference>